<dbReference type="InterPro" id="IPR032874">
    <property type="entry name" value="DDE_dom"/>
</dbReference>
<feature type="domain" description="DDE" evidence="1">
    <location>
        <begin position="2"/>
        <end position="108"/>
    </location>
</feature>
<evidence type="ECO:0000313" key="2">
    <source>
        <dbReference type="EMBL" id="KIE04226.1"/>
    </source>
</evidence>
<dbReference type="RefSeq" id="WP_084212812.1">
    <property type="nucleotide sequence ID" value="NZ_JSWE01000099.1"/>
</dbReference>
<proteinExistence type="predicted"/>
<dbReference type="Proteomes" id="UP000031258">
    <property type="component" value="Unassembled WGS sequence"/>
</dbReference>
<dbReference type="PANTHER" id="PTHR35528">
    <property type="entry name" value="BLL1675 PROTEIN"/>
    <property type="match status" value="1"/>
</dbReference>
<sequence>MDSNGEELDIFLQKRRNTKAVKRFFKRLLKRCGFVPRVIITDKLRSYGSTKQFILKSTEHRKHKRLNNIIENSHQPTRQKERLMRKFKDPGATQLFLSSCGQLLNLFKVGRYKFKAENYRQKMKAAFTLYNDAASQYCHA</sequence>
<dbReference type="InterPro" id="IPR052183">
    <property type="entry name" value="IS_Transposase"/>
</dbReference>
<dbReference type="STRING" id="86105.NF27_DY00030"/>
<evidence type="ECO:0000313" key="3">
    <source>
        <dbReference type="EMBL" id="KIE05222.1"/>
    </source>
</evidence>
<organism evidence="2 4">
    <name type="scientific">Candidatus Jidaibacter acanthamoebae</name>
    <dbReference type="NCBI Taxonomy" id="86105"/>
    <lineage>
        <taxon>Bacteria</taxon>
        <taxon>Pseudomonadati</taxon>
        <taxon>Pseudomonadota</taxon>
        <taxon>Alphaproteobacteria</taxon>
        <taxon>Rickettsiales</taxon>
        <taxon>Candidatus Midichloriaceae</taxon>
        <taxon>Candidatus Jidaibacter</taxon>
    </lineage>
</organism>
<dbReference type="AlphaFoldDB" id="A0A0C1MWF8"/>
<protein>
    <submittedName>
        <fullName evidence="2">Integrase catalytic region</fullName>
    </submittedName>
</protein>
<gene>
    <name evidence="3" type="ORF">NF27_DY00030</name>
    <name evidence="2" type="ORF">NF27_IT00030</name>
</gene>
<dbReference type="Pfam" id="PF13610">
    <property type="entry name" value="DDE_Tnp_IS240"/>
    <property type="match status" value="1"/>
</dbReference>
<accession>A0A0C1MWF8</accession>
<name>A0A0C1MWF8_9RICK</name>
<evidence type="ECO:0000313" key="4">
    <source>
        <dbReference type="Proteomes" id="UP000031258"/>
    </source>
</evidence>
<keyword evidence="4" id="KW-1185">Reference proteome</keyword>
<evidence type="ECO:0000259" key="1">
    <source>
        <dbReference type="Pfam" id="PF13610"/>
    </source>
</evidence>
<comment type="caution">
    <text evidence="2">The sequence shown here is derived from an EMBL/GenBank/DDBJ whole genome shotgun (WGS) entry which is preliminary data.</text>
</comment>
<dbReference type="PANTHER" id="PTHR35528:SF3">
    <property type="entry name" value="BLL1675 PROTEIN"/>
    <property type="match status" value="1"/>
</dbReference>
<reference evidence="2 4" key="1">
    <citation type="submission" date="2014-11" db="EMBL/GenBank/DDBJ databases">
        <title>A Rickettsiales Symbiont of Amoebae With Ancient Features.</title>
        <authorList>
            <person name="Schulz F."/>
            <person name="Martijn J."/>
            <person name="Wascher F."/>
            <person name="Kostanjsek R."/>
            <person name="Ettema T.J."/>
            <person name="Horn M."/>
        </authorList>
    </citation>
    <scope>NUCLEOTIDE SEQUENCE [LARGE SCALE GENOMIC DNA]</scope>
    <source>
        <strain evidence="2 4">UWC36</strain>
    </source>
</reference>
<dbReference type="EMBL" id="JSWE01000099">
    <property type="protein sequence ID" value="KIE05222.1"/>
    <property type="molecule type" value="Genomic_DNA"/>
</dbReference>
<dbReference type="EMBL" id="JSWE01000212">
    <property type="protein sequence ID" value="KIE04226.1"/>
    <property type="molecule type" value="Genomic_DNA"/>
</dbReference>